<dbReference type="SUPFAM" id="SSF56219">
    <property type="entry name" value="DNase I-like"/>
    <property type="match status" value="1"/>
</dbReference>
<dbReference type="Pfam" id="PF14529">
    <property type="entry name" value="Exo_endo_phos_2"/>
    <property type="match status" value="1"/>
</dbReference>
<dbReference type="InterPro" id="IPR005135">
    <property type="entry name" value="Endo/exonuclease/phosphatase"/>
</dbReference>
<dbReference type="InterPro" id="IPR036691">
    <property type="entry name" value="Endo/exonu/phosph_ase_sf"/>
</dbReference>
<sequence>MQNEQRATSIIISGDFNWHHPMWGGNHIPPRFIEDASELITFFKTHNLSSCLPRDLLVKCHLYHENYGSDHRATYSEWDLQA</sequence>
<dbReference type="AlphaFoldDB" id="A0A4S3J8B3"/>
<proteinExistence type="predicted"/>
<evidence type="ECO:0000259" key="1">
    <source>
        <dbReference type="Pfam" id="PF14529"/>
    </source>
</evidence>
<reference evidence="2 3" key="1">
    <citation type="submission" date="2019-03" db="EMBL/GenBank/DDBJ databases">
        <title>The genome sequence of a newly discovered highly antifungal drug resistant Aspergillus species, Aspergillus tanneri NIH 1004.</title>
        <authorList>
            <person name="Mounaud S."/>
            <person name="Singh I."/>
            <person name="Joardar V."/>
            <person name="Pakala S."/>
            <person name="Pakala S."/>
            <person name="Venepally P."/>
            <person name="Hoover J."/>
            <person name="Nierman W."/>
            <person name="Chung J."/>
            <person name="Losada L."/>
        </authorList>
    </citation>
    <scope>NUCLEOTIDE SEQUENCE [LARGE SCALE GENOMIC DNA]</scope>
    <source>
        <strain evidence="2 3">NIH1004</strain>
    </source>
</reference>
<keyword evidence="3" id="KW-1185">Reference proteome</keyword>
<protein>
    <recommendedName>
        <fullName evidence="1">Endonuclease/exonuclease/phosphatase domain-containing protein</fullName>
    </recommendedName>
</protein>
<name>A0A4S3J8B3_9EURO</name>
<comment type="caution">
    <text evidence="2">The sequence shown here is derived from an EMBL/GenBank/DDBJ whole genome shotgun (WGS) entry which is preliminary data.</text>
</comment>
<organism evidence="2 3">
    <name type="scientific">Aspergillus tanneri</name>
    <dbReference type="NCBI Taxonomy" id="1220188"/>
    <lineage>
        <taxon>Eukaryota</taxon>
        <taxon>Fungi</taxon>
        <taxon>Dikarya</taxon>
        <taxon>Ascomycota</taxon>
        <taxon>Pezizomycotina</taxon>
        <taxon>Eurotiomycetes</taxon>
        <taxon>Eurotiomycetidae</taxon>
        <taxon>Eurotiales</taxon>
        <taxon>Aspergillaceae</taxon>
        <taxon>Aspergillus</taxon>
        <taxon>Aspergillus subgen. Circumdati</taxon>
    </lineage>
</organism>
<dbReference type="Gene3D" id="3.60.10.10">
    <property type="entry name" value="Endonuclease/exonuclease/phosphatase"/>
    <property type="match status" value="1"/>
</dbReference>
<dbReference type="EMBL" id="SOSA01000440">
    <property type="protein sequence ID" value="THC91180.1"/>
    <property type="molecule type" value="Genomic_DNA"/>
</dbReference>
<feature type="domain" description="Endonuclease/exonuclease/phosphatase" evidence="1">
    <location>
        <begin position="4"/>
        <end position="54"/>
    </location>
</feature>
<dbReference type="GO" id="GO:0003824">
    <property type="term" value="F:catalytic activity"/>
    <property type="evidence" value="ECO:0007669"/>
    <property type="project" value="InterPro"/>
</dbReference>
<dbReference type="VEuPathDB" id="FungiDB:EYZ11_009369"/>
<gene>
    <name evidence="2" type="ORF">EYZ11_009369</name>
</gene>
<evidence type="ECO:0000313" key="2">
    <source>
        <dbReference type="EMBL" id="THC91180.1"/>
    </source>
</evidence>
<accession>A0A4S3J8B3</accession>
<evidence type="ECO:0000313" key="3">
    <source>
        <dbReference type="Proteomes" id="UP000308092"/>
    </source>
</evidence>
<dbReference type="Proteomes" id="UP000308092">
    <property type="component" value="Unassembled WGS sequence"/>
</dbReference>
<dbReference type="STRING" id="1220188.A0A4S3J8B3"/>